<dbReference type="Pfam" id="PF01923">
    <property type="entry name" value="Cob_adeno_trans"/>
    <property type="match status" value="1"/>
</dbReference>
<dbReference type="SUPFAM" id="SSF89028">
    <property type="entry name" value="Cobalamin adenosyltransferase-like"/>
    <property type="match status" value="1"/>
</dbReference>
<evidence type="ECO:0000259" key="5">
    <source>
        <dbReference type="Pfam" id="PF01923"/>
    </source>
</evidence>
<comment type="pathway">
    <text evidence="4">Cofactor biosynthesis; adenosylcobalamin biosynthesis; adenosylcobalamin from cob(II)yrinate a,c-diamide: step 2/7.</text>
</comment>
<feature type="domain" description="Cobalamin adenosyltransferase-like" evidence="5">
    <location>
        <begin position="3"/>
        <end position="167"/>
    </location>
</feature>
<dbReference type="NCBIfam" id="TIGR00636">
    <property type="entry name" value="PduO_Nterm"/>
    <property type="match status" value="1"/>
</dbReference>
<dbReference type="Proteomes" id="UP000662747">
    <property type="component" value="Chromosome"/>
</dbReference>
<dbReference type="EMBL" id="CP071090">
    <property type="protein sequence ID" value="QSQ23588.1"/>
    <property type="molecule type" value="Genomic_DNA"/>
</dbReference>
<dbReference type="GO" id="GO:0008817">
    <property type="term" value="F:corrinoid adenosyltransferase activity"/>
    <property type="evidence" value="ECO:0007669"/>
    <property type="project" value="UniProtKB-EC"/>
</dbReference>
<dbReference type="Gene3D" id="1.20.1200.10">
    <property type="entry name" value="Cobalamin adenosyltransferase-like"/>
    <property type="match status" value="1"/>
</dbReference>
<dbReference type="PANTHER" id="PTHR12213">
    <property type="entry name" value="CORRINOID ADENOSYLTRANSFERASE"/>
    <property type="match status" value="1"/>
</dbReference>
<name>A0ABX7P2G8_9BACT</name>
<comment type="similarity">
    <text evidence="4">Belongs to the Cob(I)alamin adenosyltransferase family.</text>
</comment>
<organism evidence="6 7">
    <name type="scientific">Pyxidicoccus parkwayensis</name>
    <dbReference type="NCBI Taxonomy" id="2813578"/>
    <lineage>
        <taxon>Bacteria</taxon>
        <taxon>Pseudomonadati</taxon>
        <taxon>Myxococcota</taxon>
        <taxon>Myxococcia</taxon>
        <taxon>Myxococcales</taxon>
        <taxon>Cystobacterineae</taxon>
        <taxon>Myxococcaceae</taxon>
        <taxon>Pyxidicoccus</taxon>
    </lineage>
</organism>
<keyword evidence="3 4" id="KW-0067">ATP-binding</keyword>
<evidence type="ECO:0000256" key="1">
    <source>
        <dbReference type="ARBA" id="ARBA00022679"/>
    </source>
</evidence>
<dbReference type="PANTHER" id="PTHR12213:SF0">
    <property type="entry name" value="CORRINOID ADENOSYLTRANSFERASE MMAB"/>
    <property type="match status" value="1"/>
</dbReference>
<dbReference type="InterPro" id="IPR029499">
    <property type="entry name" value="PduO-typ"/>
</dbReference>
<evidence type="ECO:0000256" key="2">
    <source>
        <dbReference type="ARBA" id="ARBA00022741"/>
    </source>
</evidence>
<comment type="catalytic activity">
    <reaction evidence="4">
        <text>2 cob(II)yrinate a,c diamide + reduced [electron-transfer flavoprotein] + 2 ATP = 2 adenosylcob(III)yrinate a,c-diamide + 2 triphosphate + oxidized [electron-transfer flavoprotein] + 3 H(+)</text>
        <dbReference type="Rhea" id="RHEA:11528"/>
        <dbReference type="Rhea" id="RHEA-COMP:10685"/>
        <dbReference type="Rhea" id="RHEA-COMP:10686"/>
        <dbReference type="ChEBI" id="CHEBI:15378"/>
        <dbReference type="ChEBI" id="CHEBI:18036"/>
        <dbReference type="ChEBI" id="CHEBI:30616"/>
        <dbReference type="ChEBI" id="CHEBI:57692"/>
        <dbReference type="ChEBI" id="CHEBI:58307"/>
        <dbReference type="ChEBI" id="CHEBI:58503"/>
        <dbReference type="ChEBI" id="CHEBI:58537"/>
        <dbReference type="EC" id="2.5.1.17"/>
    </reaction>
</comment>
<dbReference type="EC" id="2.5.1.17" evidence="4"/>
<evidence type="ECO:0000313" key="6">
    <source>
        <dbReference type="EMBL" id="QSQ23588.1"/>
    </source>
</evidence>
<dbReference type="RefSeq" id="WP_206725160.1">
    <property type="nucleotide sequence ID" value="NZ_CP071090.1"/>
</dbReference>
<dbReference type="InterPro" id="IPR016030">
    <property type="entry name" value="CblAdoTrfase-like"/>
</dbReference>
<protein>
    <recommendedName>
        <fullName evidence="4">Corrinoid adenosyltransferase</fullName>
        <ecNumber evidence="4">2.5.1.17</ecNumber>
    </recommendedName>
    <alternativeName>
        <fullName evidence="4">Cob(II)alamin adenosyltransferase</fullName>
    </alternativeName>
    <alternativeName>
        <fullName evidence="4">Cob(II)yrinic acid a,c-diamide adenosyltransferase</fullName>
    </alternativeName>
    <alternativeName>
        <fullName evidence="4">Cobinamide/cobalamin adenosyltransferase</fullName>
    </alternativeName>
</protein>
<comment type="catalytic activity">
    <reaction evidence="4">
        <text>2 cob(II)alamin + reduced [electron-transfer flavoprotein] + 2 ATP = 2 adenosylcob(III)alamin + 2 triphosphate + oxidized [electron-transfer flavoprotein] + 3 H(+)</text>
        <dbReference type="Rhea" id="RHEA:28671"/>
        <dbReference type="Rhea" id="RHEA-COMP:10685"/>
        <dbReference type="Rhea" id="RHEA-COMP:10686"/>
        <dbReference type="ChEBI" id="CHEBI:15378"/>
        <dbReference type="ChEBI" id="CHEBI:16304"/>
        <dbReference type="ChEBI" id="CHEBI:18036"/>
        <dbReference type="ChEBI" id="CHEBI:18408"/>
        <dbReference type="ChEBI" id="CHEBI:30616"/>
        <dbReference type="ChEBI" id="CHEBI:57692"/>
        <dbReference type="ChEBI" id="CHEBI:58307"/>
        <dbReference type="EC" id="2.5.1.17"/>
    </reaction>
</comment>
<evidence type="ECO:0000313" key="7">
    <source>
        <dbReference type="Proteomes" id="UP000662747"/>
    </source>
</evidence>
<dbReference type="InterPro" id="IPR036451">
    <property type="entry name" value="CblAdoTrfase-like_sf"/>
</dbReference>
<dbReference type="GO" id="GO:0005524">
    <property type="term" value="F:ATP binding"/>
    <property type="evidence" value="ECO:0007669"/>
    <property type="project" value="UniProtKB-KW"/>
</dbReference>
<keyword evidence="1 4" id="KW-0808">Transferase</keyword>
<keyword evidence="4" id="KW-0169">Cobalamin biosynthesis</keyword>
<gene>
    <name evidence="6" type="ORF">JY651_00965</name>
</gene>
<keyword evidence="2 4" id="KW-0547">Nucleotide-binding</keyword>
<evidence type="ECO:0000256" key="4">
    <source>
        <dbReference type="RuleBase" id="RU366026"/>
    </source>
</evidence>
<reference evidence="6 7" key="1">
    <citation type="submission" date="2021-02" db="EMBL/GenBank/DDBJ databases">
        <title>De Novo genome assembly of isolated myxobacteria.</title>
        <authorList>
            <person name="Stevens D.C."/>
        </authorList>
    </citation>
    <scope>NUCLEOTIDE SEQUENCE [LARGE SCALE GENOMIC DNA]</scope>
    <source>
        <strain evidence="7">SCPEA02</strain>
    </source>
</reference>
<proteinExistence type="inferred from homology"/>
<sequence length="188" mass="20618">MKIYTKSGDAGETGLFGGGRVPKDDERVDAYGEVDELNATIGLARGFPMPTDMDALLQRVQDQLFTLGAVLATPTGTKASSYIPELKAEWAEDMERAIDSFEAELPKMTHFVLPGGTQAAAALHLARTVCRRTERRTVPLLREGKIPQAVVVYLNRLSDLLFVMARLANHRAGVPDVKWIPEKPKSTP</sequence>
<evidence type="ECO:0000256" key="3">
    <source>
        <dbReference type="ARBA" id="ARBA00022840"/>
    </source>
</evidence>
<accession>A0ABX7P2G8</accession>
<keyword evidence="7" id="KW-1185">Reference proteome</keyword>